<dbReference type="AlphaFoldDB" id="A0A4Z2HAU0"/>
<gene>
    <name evidence="1" type="ORF">EYF80_026881</name>
</gene>
<comment type="caution">
    <text evidence="1">The sequence shown here is derived from an EMBL/GenBank/DDBJ whole genome shotgun (WGS) entry which is preliminary data.</text>
</comment>
<evidence type="ECO:0000313" key="2">
    <source>
        <dbReference type="Proteomes" id="UP000314294"/>
    </source>
</evidence>
<dbReference type="Proteomes" id="UP000314294">
    <property type="component" value="Unassembled WGS sequence"/>
</dbReference>
<reference evidence="1 2" key="1">
    <citation type="submission" date="2019-03" db="EMBL/GenBank/DDBJ databases">
        <title>First draft genome of Liparis tanakae, snailfish: a comprehensive survey of snailfish specific genes.</title>
        <authorList>
            <person name="Kim W."/>
            <person name="Song I."/>
            <person name="Jeong J.-H."/>
            <person name="Kim D."/>
            <person name="Kim S."/>
            <person name="Ryu S."/>
            <person name="Song J.Y."/>
            <person name="Lee S.K."/>
        </authorList>
    </citation>
    <scope>NUCLEOTIDE SEQUENCE [LARGE SCALE GENOMIC DNA]</scope>
    <source>
        <tissue evidence="1">Muscle</tissue>
    </source>
</reference>
<evidence type="ECO:0000313" key="1">
    <source>
        <dbReference type="EMBL" id="TNN62929.1"/>
    </source>
</evidence>
<sequence>MLISRCAGGLREVTCVLSCSSWLVEKVVRQCSGTSMRSTISAILCLSSSHSQEVSSPSRTTRITAVWPQEGPASLGSPFGPQPVTMFNFPASRTRTESRRIEADVAF</sequence>
<dbReference type="EMBL" id="SRLO01000284">
    <property type="protein sequence ID" value="TNN62929.1"/>
    <property type="molecule type" value="Genomic_DNA"/>
</dbReference>
<name>A0A4Z2HAU0_9TELE</name>
<organism evidence="1 2">
    <name type="scientific">Liparis tanakae</name>
    <name type="common">Tanaka's snailfish</name>
    <dbReference type="NCBI Taxonomy" id="230148"/>
    <lineage>
        <taxon>Eukaryota</taxon>
        <taxon>Metazoa</taxon>
        <taxon>Chordata</taxon>
        <taxon>Craniata</taxon>
        <taxon>Vertebrata</taxon>
        <taxon>Euteleostomi</taxon>
        <taxon>Actinopterygii</taxon>
        <taxon>Neopterygii</taxon>
        <taxon>Teleostei</taxon>
        <taxon>Neoteleostei</taxon>
        <taxon>Acanthomorphata</taxon>
        <taxon>Eupercaria</taxon>
        <taxon>Perciformes</taxon>
        <taxon>Cottioidei</taxon>
        <taxon>Cottales</taxon>
        <taxon>Liparidae</taxon>
        <taxon>Liparis</taxon>
    </lineage>
</organism>
<proteinExistence type="predicted"/>
<keyword evidence="2" id="KW-1185">Reference proteome</keyword>
<accession>A0A4Z2HAU0</accession>
<protein>
    <submittedName>
        <fullName evidence="1">Uncharacterized protein</fullName>
    </submittedName>
</protein>